<dbReference type="InterPro" id="IPR008984">
    <property type="entry name" value="SMAD_FHA_dom_sf"/>
</dbReference>
<evidence type="ECO:0000259" key="16">
    <source>
        <dbReference type="PROSITE" id="PS50172"/>
    </source>
</evidence>
<feature type="domain" description="BRCT" evidence="16">
    <location>
        <begin position="1478"/>
        <end position="1562"/>
    </location>
</feature>
<dbReference type="Gene3D" id="3.40.50.10190">
    <property type="entry name" value="BRCT domain"/>
    <property type="match status" value="2"/>
</dbReference>
<evidence type="ECO:0000256" key="4">
    <source>
        <dbReference type="ARBA" id="ARBA00022454"/>
    </source>
</evidence>
<feature type="compositionally biased region" description="Polar residues" evidence="14">
    <location>
        <begin position="489"/>
        <end position="503"/>
    </location>
</feature>
<dbReference type="GO" id="GO:0044666">
    <property type="term" value="C:MLL3/4 complex"/>
    <property type="evidence" value="ECO:0007669"/>
    <property type="project" value="TreeGrafter"/>
</dbReference>
<feature type="compositionally biased region" description="Basic and acidic residues" evidence="14">
    <location>
        <begin position="1216"/>
        <end position="1235"/>
    </location>
</feature>
<comment type="caution">
    <text evidence="17">The sequence shown here is derived from an EMBL/GenBank/DDBJ whole genome shotgun (WGS) entry which is preliminary data.</text>
</comment>
<comment type="subcellular location">
    <subcellularLocation>
        <location evidence="2">Chromosome</location>
    </subcellularLocation>
    <subcellularLocation>
        <location evidence="1">Nucleus</location>
    </subcellularLocation>
</comment>
<evidence type="ECO:0000313" key="17">
    <source>
        <dbReference type="EMBL" id="KAJ3648097.1"/>
    </source>
</evidence>
<feature type="domain" description="FHA" evidence="15">
    <location>
        <begin position="30"/>
        <end position="80"/>
    </location>
</feature>
<feature type="compositionally biased region" description="Basic and acidic residues" evidence="14">
    <location>
        <begin position="1293"/>
        <end position="1308"/>
    </location>
</feature>
<feature type="compositionally biased region" description="Polar residues" evidence="14">
    <location>
        <begin position="1029"/>
        <end position="1043"/>
    </location>
</feature>
<dbReference type="GO" id="GO:0005694">
    <property type="term" value="C:chromosome"/>
    <property type="evidence" value="ECO:0007669"/>
    <property type="project" value="UniProtKB-SubCell"/>
</dbReference>
<keyword evidence="18" id="KW-1185">Reference proteome</keyword>
<keyword evidence="11" id="KW-0131">Cell cycle</keyword>
<evidence type="ECO:0000259" key="15">
    <source>
        <dbReference type="PROSITE" id="PS50006"/>
    </source>
</evidence>
<dbReference type="InterPro" id="IPR001357">
    <property type="entry name" value="BRCT_dom"/>
</dbReference>
<evidence type="ECO:0000256" key="11">
    <source>
        <dbReference type="ARBA" id="ARBA00023306"/>
    </source>
</evidence>
<feature type="region of interest" description="Disordered" evidence="14">
    <location>
        <begin position="823"/>
        <end position="1470"/>
    </location>
</feature>
<evidence type="ECO:0000256" key="10">
    <source>
        <dbReference type="ARBA" id="ARBA00023242"/>
    </source>
</evidence>
<organism evidence="17 18">
    <name type="scientific">Zophobas morio</name>
    <dbReference type="NCBI Taxonomy" id="2755281"/>
    <lineage>
        <taxon>Eukaryota</taxon>
        <taxon>Metazoa</taxon>
        <taxon>Ecdysozoa</taxon>
        <taxon>Arthropoda</taxon>
        <taxon>Hexapoda</taxon>
        <taxon>Insecta</taxon>
        <taxon>Pterygota</taxon>
        <taxon>Neoptera</taxon>
        <taxon>Endopterygota</taxon>
        <taxon>Coleoptera</taxon>
        <taxon>Polyphaga</taxon>
        <taxon>Cucujiformia</taxon>
        <taxon>Tenebrionidae</taxon>
        <taxon>Zophobas</taxon>
    </lineage>
</organism>
<feature type="compositionally biased region" description="Acidic residues" evidence="14">
    <location>
        <begin position="824"/>
        <end position="834"/>
    </location>
</feature>
<dbReference type="PROSITE" id="PS50006">
    <property type="entry name" value="FHA_DOMAIN"/>
    <property type="match status" value="1"/>
</dbReference>
<keyword evidence="9" id="KW-0007">Acetylation</keyword>
<feature type="compositionally biased region" description="Polar residues" evidence="14">
    <location>
        <begin position="1416"/>
        <end position="1437"/>
    </location>
</feature>
<feature type="compositionally biased region" description="Polar residues" evidence="14">
    <location>
        <begin position="451"/>
        <end position="460"/>
    </location>
</feature>
<evidence type="ECO:0000256" key="7">
    <source>
        <dbReference type="ARBA" id="ARBA00022763"/>
    </source>
</evidence>
<evidence type="ECO:0000256" key="3">
    <source>
        <dbReference type="ARBA" id="ARBA00015014"/>
    </source>
</evidence>
<feature type="compositionally biased region" description="Basic and acidic residues" evidence="14">
    <location>
        <begin position="894"/>
        <end position="907"/>
    </location>
</feature>
<feature type="compositionally biased region" description="Polar residues" evidence="14">
    <location>
        <begin position="837"/>
        <end position="849"/>
    </location>
</feature>
<dbReference type="EMBL" id="JALNTZ010000006">
    <property type="protein sequence ID" value="KAJ3648097.1"/>
    <property type="molecule type" value="Genomic_DNA"/>
</dbReference>
<feature type="compositionally biased region" description="Low complexity" evidence="14">
    <location>
        <begin position="1244"/>
        <end position="1256"/>
    </location>
</feature>
<feature type="compositionally biased region" description="Basic and acidic residues" evidence="14">
    <location>
        <begin position="869"/>
        <end position="881"/>
    </location>
</feature>
<feature type="compositionally biased region" description="Polar residues" evidence="14">
    <location>
        <begin position="1198"/>
        <end position="1207"/>
    </location>
</feature>
<feature type="compositionally biased region" description="Basic and acidic residues" evidence="14">
    <location>
        <begin position="400"/>
        <end position="423"/>
    </location>
</feature>
<reference evidence="17" key="1">
    <citation type="journal article" date="2023" name="G3 (Bethesda)">
        <title>Whole genome assemblies of Zophobas morio and Tenebrio molitor.</title>
        <authorList>
            <person name="Kaur S."/>
            <person name="Stinson S.A."/>
            <person name="diCenzo G.C."/>
        </authorList>
    </citation>
    <scope>NUCLEOTIDE SEQUENCE</scope>
    <source>
        <strain evidence="17">QUZm001</strain>
    </source>
</reference>
<evidence type="ECO:0000256" key="13">
    <source>
        <dbReference type="ARBA" id="ARBA00030146"/>
    </source>
</evidence>
<feature type="region of interest" description="Disordered" evidence="14">
    <location>
        <begin position="193"/>
        <end position="301"/>
    </location>
</feature>
<gene>
    <name evidence="17" type="ORF">Zmor_019932</name>
</gene>
<feature type="compositionally biased region" description="Basic and acidic residues" evidence="14">
    <location>
        <begin position="1157"/>
        <end position="1197"/>
    </location>
</feature>
<keyword evidence="6" id="KW-0677">Repeat</keyword>
<keyword evidence="10" id="KW-0539">Nucleus</keyword>
<dbReference type="SMART" id="SM00240">
    <property type="entry name" value="FHA"/>
    <property type="match status" value="1"/>
</dbReference>
<dbReference type="SUPFAM" id="SSF52113">
    <property type="entry name" value="BRCT domain"/>
    <property type="match status" value="1"/>
</dbReference>
<proteinExistence type="predicted"/>
<evidence type="ECO:0000313" key="18">
    <source>
        <dbReference type="Proteomes" id="UP001168821"/>
    </source>
</evidence>
<feature type="compositionally biased region" description="Polar residues" evidence="14">
    <location>
        <begin position="193"/>
        <end position="206"/>
    </location>
</feature>
<feature type="compositionally biased region" description="Basic and acidic residues" evidence="14">
    <location>
        <begin position="468"/>
        <end position="483"/>
    </location>
</feature>
<protein>
    <recommendedName>
        <fullName evidence="3">Mediator of DNA damage checkpoint protein 1</fullName>
    </recommendedName>
    <alternativeName>
        <fullName evidence="13">PAX transactivation activation domain-interacting protein</fullName>
    </alternativeName>
    <alternativeName>
        <fullName evidence="12">PAX-interacting protein 1</fullName>
    </alternativeName>
</protein>
<dbReference type="InterPro" id="IPR051579">
    <property type="entry name" value="DDR_Transcriptional_Reg"/>
</dbReference>
<sequence length="1675" mass="187286">MESRPEKNENLTRGCLTLNDKIYPVYDGHNTVGRNPDAVINIKNLNVSKHHAVITVVDPELHYISDFKSSNGTVLDNTRLTPLQLYKLKNGSSIKFGDVFCTYKTLEEEKHIAKNSDESQQFSENFYGSATQEVNLSSIPGGINFNEMPTQVFSVKELSVNEMPTQVHHFPGFNDESSNDSIDFATMQKATESQSFKCDKNSNSLVDSDDEAEKCEKNPTQTSSNSSQIRPVSINSKKVVDSETDDEVPSQICPVKTGGKNLIDSDSEDTEEYVNTTDQKSKYHISDDSETDIEGDDIKKDDLNEKAVVPESEGEELEENSMASFKLSLNASENCASEDSLKKNKVSKKVLPQDHHYCQALSQTQNEELATIENVPKTAEESLQSNEETNVAVSEVATELDQKNEEQEETKKESGALESDKKLAAAALSDNDSETTSSLPLPKDEERNEDVFNQPTQQFNFDFINDPKVCDRDQNEDLEKKDEDAEEISNLQSDEILNQSAPTEDTKDQKVDEGTKIEDLDKKEDEIFLQPTQTLDYFGFKPANARQLDSKQTSSKDEDDVFLQSTQILLSSDSVTPSNIKDKEDDIFLHPTQALEDLHGDDVLSASVEGSSNNKNESLETTQTLESLLDDDIIKNADLTSTSSLLPLDKDDEDVLLPPTQALELLHGEDKITELEKSLSSKNEEADDLFLPPTQALENLLSDSGPSSKDDDIFLAPNPFKGPSPLKKSDPKPREDDDSSMLQPTQAMEMLHEDGTHFNKVEDQLHEIFASQSLLCTQQLVDVLNTSRESDIIDDSIIQEETRRSLGLRKSAPLSEETVKEILAGDEDNEDEEIFTVNRSSSKVKTYSTKNEEKRAEEMKDEEEEQSSDVEKPTDDGENKSDGGATSSRRGRRKQDLEVREVAKEETINANKTPANKGRKLKKNLVAFDDDDGDKEEDHQKEKKPKEKSSQDRESSVESNTSEIRATRGRNRRQKNNDGSVSSKDDDSAKGKESTVEVKKTISQEKSERNRKGAKSVKSATSEDRESSVESSKTDSQNSTNSVKSRRGKKKQVDENEKDSEETQNQRRGRSKSQSITDDSESVKTNKTSNSNKKDQDAEVGRKEDNKSTDSDNKENRRGRSKRTATVDTRESSVESSKNSSQNSDGANTRRGKRKQKNVEDNEPNKKEKEKSVETPGRRKPKQSETKDQEPRNDSTKDNSQSSSNEANSRRTRRQQKNDGSEDKESQSSVDDKSKPGVIKNRRSSPQSSQDSQNSDTNKRGTRKQKLDEEKTKKEATESHKRTTRRQQTQPEPDDHSNTESKEEETKTRGRKKEAKSREQTPEPSTTKTKKGNKRKQEGDEPPETPSKKKPEDTGSKKTPPSHPGTPRKRGLKFPSYDSEDDFVAKVPKIETPVKPTRQSARKKVGDGASSDEVITVSSTSSEKSVITISSTPSVASATKPRRLSANSRRQKREEEEKGDKKTRKGSIATPVLATPERSRRALKPKVVFTMMDNPELESLIRTLGGSVVDTVDACTVLVTESIKRSQKLLCAVAQGKPICSPQWLYACKKAFAFVDPWDHILVDKEAEKKWKFSLKESLKRSSDAKLLQNYTFQVIVNNGADVIKGAIESCGGSYVTKNLAKCTTEHLVIVSSENNKGKYSKIVKQNKKIQVVEAEAIFDGTLRQEFKFNDFLLT</sequence>
<dbReference type="Pfam" id="PF16589">
    <property type="entry name" value="BRCT_2"/>
    <property type="match status" value="1"/>
</dbReference>
<dbReference type="CDD" id="cd17744">
    <property type="entry name" value="BRCT_MDC1_rpt1"/>
    <property type="match status" value="1"/>
</dbReference>
<evidence type="ECO:0000256" key="1">
    <source>
        <dbReference type="ARBA" id="ARBA00004123"/>
    </source>
</evidence>
<dbReference type="GO" id="GO:0006974">
    <property type="term" value="P:DNA damage response"/>
    <property type="evidence" value="ECO:0007669"/>
    <property type="project" value="UniProtKB-KW"/>
</dbReference>
<keyword evidence="4" id="KW-0158">Chromosome</keyword>
<feature type="compositionally biased region" description="Polar residues" evidence="14">
    <location>
        <begin position="218"/>
        <end position="236"/>
    </location>
</feature>
<keyword evidence="5" id="KW-1017">Isopeptide bond</keyword>
<feature type="region of interest" description="Disordered" evidence="14">
    <location>
        <begin position="398"/>
        <end position="525"/>
    </location>
</feature>
<dbReference type="SUPFAM" id="SSF49879">
    <property type="entry name" value="SMAD/FHA domain"/>
    <property type="match status" value="1"/>
</dbReference>
<feature type="compositionally biased region" description="Basic and acidic residues" evidence="14">
    <location>
        <begin position="936"/>
        <end position="956"/>
    </location>
</feature>
<dbReference type="CDD" id="cd18432">
    <property type="entry name" value="BRCT_PAXIP1_rpt6_like"/>
    <property type="match status" value="1"/>
</dbReference>
<keyword evidence="8" id="KW-0832">Ubl conjugation</keyword>
<evidence type="ECO:0000256" key="14">
    <source>
        <dbReference type="SAM" id="MobiDB-lite"/>
    </source>
</evidence>
<dbReference type="Gene3D" id="2.60.200.20">
    <property type="match status" value="1"/>
</dbReference>
<evidence type="ECO:0000256" key="8">
    <source>
        <dbReference type="ARBA" id="ARBA00022843"/>
    </source>
</evidence>
<dbReference type="PANTHER" id="PTHR23196:SF1">
    <property type="entry name" value="PAX-INTERACTING PROTEIN 1"/>
    <property type="match status" value="1"/>
</dbReference>
<dbReference type="Pfam" id="PF00533">
    <property type="entry name" value="BRCT"/>
    <property type="match status" value="1"/>
</dbReference>
<feature type="compositionally biased region" description="Acidic residues" evidence="14">
    <location>
        <begin position="859"/>
        <end position="868"/>
    </location>
</feature>
<accession>A0AA38M9W1</accession>
<evidence type="ECO:0000256" key="6">
    <source>
        <dbReference type="ARBA" id="ARBA00022737"/>
    </source>
</evidence>
<dbReference type="InterPro" id="IPR000253">
    <property type="entry name" value="FHA_dom"/>
</dbReference>
<feature type="compositionally biased region" description="Basic and acidic residues" evidence="14">
    <location>
        <begin position="504"/>
        <end position="525"/>
    </location>
</feature>
<dbReference type="Proteomes" id="UP001168821">
    <property type="component" value="Unassembled WGS sequence"/>
</dbReference>
<feature type="compositionally biased region" description="Basic and acidic residues" evidence="14">
    <location>
        <begin position="983"/>
        <end position="1011"/>
    </location>
</feature>
<evidence type="ECO:0000256" key="9">
    <source>
        <dbReference type="ARBA" id="ARBA00022990"/>
    </source>
</evidence>
<feature type="compositionally biased region" description="Basic and acidic residues" evidence="14">
    <location>
        <begin position="1092"/>
        <end position="1118"/>
    </location>
</feature>
<dbReference type="PANTHER" id="PTHR23196">
    <property type="entry name" value="PAX TRANSCRIPTION ACTIVATION DOMAIN INTERACTING PROTEIN"/>
    <property type="match status" value="1"/>
</dbReference>
<dbReference type="Pfam" id="PF00498">
    <property type="entry name" value="FHA"/>
    <property type="match status" value="1"/>
</dbReference>
<feature type="compositionally biased region" description="Low complexity" evidence="14">
    <location>
        <begin position="1134"/>
        <end position="1144"/>
    </location>
</feature>
<feature type="compositionally biased region" description="Basic and acidic residues" evidence="14">
    <location>
        <begin position="1346"/>
        <end position="1356"/>
    </location>
</feature>
<name>A0AA38M9W1_9CUCU</name>
<feature type="region of interest" description="Disordered" evidence="14">
    <location>
        <begin position="698"/>
        <end position="743"/>
    </location>
</feature>
<evidence type="ECO:0000256" key="12">
    <source>
        <dbReference type="ARBA" id="ARBA00023858"/>
    </source>
</evidence>
<dbReference type="InterPro" id="IPR036420">
    <property type="entry name" value="BRCT_dom_sf"/>
</dbReference>
<dbReference type="PROSITE" id="PS50172">
    <property type="entry name" value="BRCT"/>
    <property type="match status" value="1"/>
</dbReference>
<feature type="compositionally biased region" description="Basic and acidic residues" evidence="14">
    <location>
        <begin position="1265"/>
        <end position="1281"/>
    </location>
</feature>
<keyword evidence="7" id="KW-0227">DNA damage</keyword>
<evidence type="ECO:0000256" key="2">
    <source>
        <dbReference type="ARBA" id="ARBA00004286"/>
    </source>
</evidence>
<evidence type="ECO:0000256" key="5">
    <source>
        <dbReference type="ARBA" id="ARBA00022499"/>
    </source>
</evidence>